<evidence type="ECO:0000256" key="3">
    <source>
        <dbReference type="ARBA" id="ARBA00023015"/>
    </source>
</evidence>
<comment type="similarity">
    <text evidence="2">Belongs to the SNAPC3/SRD2 family.</text>
</comment>
<dbReference type="GO" id="GO:0001006">
    <property type="term" value="F:RNA polymerase III type 3 promoter sequence-specific DNA binding"/>
    <property type="evidence" value="ECO:0007669"/>
    <property type="project" value="TreeGrafter"/>
</dbReference>
<gene>
    <name evidence="8" type="ORF">SI8410_09012742</name>
</gene>
<keyword evidence="4" id="KW-0238">DNA-binding</keyword>
<dbReference type="GO" id="GO:0042795">
    <property type="term" value="P:snRNA transcription by RNA polymerase II"/>
    <property type="evidence" value="ECO:0007669"/>
    <property type="project" value="TreeGrafter"/>
</dbReference>
<comment type="subcellular location">
    <subcellularLocation>
        <location evidence="1">Nucleus</location>
    </subcellularLocation>
</comment>
<evidence type="ECO:0000256" key="2">
    <source>
        <dbReference type="ARBA" id="ARBA00010410"/>
    </source>
</evidence>
<evidence type="ECO:0000256" key="7">
    <source>
        <dbReference type="SAM" id="MobiDB-lite"/>
    </source>
</evidence>
<evidence type="ECO:0000256" key="1">
    <source>
        <dbReference type="ARBA" id="ARBA00004123"/>
    </source>
</evidence>
<dbReference type="GO" id="GO:0042796">
    <property type="term" value="P:snRNA transcription by RNA polymerase III"/>
    <property type="evidence" value="ECO:0007669"/>
    <property type="project" value="TreeGrafter"/>
</dbReference>
<dbReference type="GO" id="GO:0001046">
    <property type="term" value="F:core promoter sequence-specific DNA binding"/>
    <property type="evidence" value="ECO:0007669"/>
    <property type="project" value="TreeGrafter"/>
</dbReference>
<evidence type="ECO:0000256" key="4">
    <source>
        <dbReference type="ARBA" id="ARBA00023125"/>
    </source>
</evidence>
<reference evidence="8" key="1">
    <citation type="submission" date="2020-02" db="EMBL/GenBank/DDBJ databases">
        <authorList>
            <person name="Scholz U."/>
            <person name="Mascher M."/>
            <person name="Fiebig A."/>
        </authorList>
    </citation>
    <scope>NUCLEOTIDE SEQUENCE</scope>
</reference>
<feature type="region of interest" description="Disordered" evidence="7">
    <location>
        <begin position="121"/>
        <end position="158"/>
    </location>
</feature>
<dbReference type="PANTHER" id="PTHR13421">
    <property type="entry name" value="SNRNA-ACTIVATING PROTEIN COMPLEX SUBUNIT 3"/>
    <property type="match status" value="1"/>
</dbReference>
<keyword evidence="9" id="KW-1185">Reference proteome</keyword>
<evidence type="ECO:0000256" key="5">
    <source>
        <dbReference type="ARBA" id="ARBA00023163"/>
    </source>
</evidence>
<dbReference type="OrthoDB" id="46583at2759"/>
<dbReference type="GO" id="GO:0003681">
    <property type="term" value="F:bent DNA binding"/>
    <property type="evidence" value="ECO:0007669"/>
    <property type="project" value="TreeGrafter"/>
</dbReference>
<dbReference type="AlphaFoldDB" id="A0A7I8KYM6"/>
<proteinExistence type="inferred from homology"/>
<keyword evidence="5" id="KW-0804">Transcription</keyword>
<dbReference type="PANTHER" id="PTHR13421:SF16">
    <property type="entry name" value="SNRNA-ACTIVATING PROTEIN COMPLEX SUBUNIT 3"/>
    <property type="match status" value="1"/>
</dbReference>
<keyword evidence="6" id="KW-0539">Nucleus</keyword>
<protein>
    <submittedName>
        <fullName evidence="8">Uncharacterized protein</fullName>
    </submittedName>
</protein>
<evidence type="ECO:0000313" key="8">
    <source>
        <dbReference type="EMBL" id="CAA7402064.1"/>
    </source>
</evidence>
<dbReference type="InterPro" id="IPR022042">
    <property type="entry name" value="snRNA-activating_su3"/>
</dbReference>
<organism evidence="8 9">
    <name type="scientific">Spirodela intermedia</name>
    <name type="common">Intermediate duckweed</name>
    <dbReference type="NCBI Taxonomy" id="51605"/>
    <lineage>
        <taxon>Eukaryota</taxon>
        <taxon>Viridiplantae</taxon>
        <taxon>Streptophyta</taxon>
        <taxon>Embryophyta</taxon>
        <taxon>Tracheophyta</taxon>
        <taxon>Spermatophyta</taxon>
        <taxon>Magnoliopsida</taxon>
        <taxon>Liliopsida</taxon>
        <taxon>Araceae</taxon>
        <taxon>Lemnoideae</taxon>
        <taxon>Spirodela</taxon>
    </lineage>
</organism>
<sequence>MEAAAGQGGSGGAAFARGGPIYVPDIVGPITSVGEFKTAVVQELRDLQAELSTAGDFDDELSVDELRVFTEEEIVEKALEALELMNFLDDNSQSFLIEVAYLGSNTLILSESRAISLVSSSTGGESLDSKMPHGKDPLDRKVLQSSKNRKKRGRLFDRDTRASELESANVKSVERFARIKQSQDEDKAAARLHSFCGSSKPTVGATSTAEATGKLRSLRFIKSFPKVTSSNKLLQNPVSFPEVVLCVEVYDNRVAGHKTQELLVLGSQRLTALRDNIYCSTDHLMQASGVSDPSGYFLIEDLFLNDLRGPGAIDYSKPILEWLVNQKKEAKDKWEWIVSSEVKKHKSLLENLTSSDLPQFKAVDMDKTCFCDLRFRFGSGYLYCHQGNCWHLIVIRDMRLVHADDEQNELSYPLATYRIRTRRSKCSVCNIKPSAMATVNDRWAARNPCFFCKDCYYLLHYSEDGSLLYDNFSVYDLERIWPTAQARLLGPR</sequence>
<dbReference type="GO" id="GO:0019185">
    <property type="term" value="C:snRNA-activating protein complex"/>
    <property type="evidence" value="ECO:0007669"/>
    <property type="project" value="TreeGrafter"/>
</dbReference>
<dbReference type="EMBL" id="LR746272">
    <property type="protein sequence ID" value="CAA7402064.1"/>
    <property type="molecule type" value="Genomic_DNA"/>
</dbReference>
<dbReference type="GO" id="GO:0005634">
    <property type="term" value="C:nucleus"/>
    <property type="evidence" value="ECO:0007669"/>
    <property type="project" value="UniProtKB-SubCell"/>
</dbReference>
<evidence type="ECO:0000313" key="9">
    <source>
        <dbReference type="Proteomes" id="UP000663760"/>
    </source>
</evidence>
<dbReference type="Proteomes" id="UP000663760">
    <property type="component" value="Chromosome 9"/>
</dbReference>
<evidence type="ECO:0000256" key="6">
    <source>
        <dbReference type="ARBA" id="ARBA00023242"/>
    </source>
</evidence>
<dbReference type="GO" id="GO:0000978">
    <property type="term" value="F:RNA polymerase II cis-regulatory region sequence-specific DNA binding"/>
    <property type="evidence" value="ECO:0007669"/>
    <property type="project" value="TreeGrafter"/>
</dbReference>
<name>A0A7I8KYM6_SPIIN</name>
<feature type="compositionally biased region" description="Basic and acidic residues" evidence="7">
    <location>
        <begin position="127"/>
        <end position="142"/>
    </location>
</feature>
<keyword evidence="3" id="KW-0805">Transcription regulation</keyword>
<accession>A0A7I8KYM6</accession>
<dbReference type="Pfam" id="PF12251">
    <property type="entry name" value="SNAPC3"/>
    <property type="match status" value="1"/>
</dbReference>